<evidence type="ECO:0000313" key="9">
    <source>
        <dbReference type="EMBL" id="AUH35226.1"/>
    </source>
</evidence>
<dbReference type="PANTHER" id="PTHR34583">
    <property type="entry name" value="ANTIPORTER SUBUNIT MNHC2-RELATED"/>
    <property type="match status" value="1"/>
</dbReference>
<dbReference type="GO" id="GO:0005886">
    <property type="term" value="C:plasma membrane"/>
    <property type="evidence" value="ECO:0007669"/>
    <property type="project" value="UniProtKB-SubCell"/>
</dbReference>
<evidence type="ECO:0000256" key="5">
    <source>
        <dbReference type="ARBA" id="ARBA00022989"/>
    </source>
</evidence>
<evidence type="ECO:0000256" key="2">
    <source>
        <dbReference type="ARBA" id="ARBA00010388"/>
    </source>
</evidence>
<dbReference type="Proteomes" id="UP000233742">
    <property type="component" value="Chromosome"/>
</dbReference>
<keyword evidence="3" id="KW-1003">Cell membrane</keyword>
<gene>
    <name evidence="9" type="ORF">CUV01_05105</name>
</gene>
<accession>A0A2K9EWC3</accession>
<dbReference type="NCBIfam" id="NF006573">
    <property type="entry name" value="PRK09094.1"/>
    <property type="match status" value="1"/>
</dbReference>
<comment type="similarity">
    <text evidence="2">Belongs to the CPA3 antiporters (TC 2.A.63) subunit C family.</text>
</comment>
<dbReference type="PANTHER" id="PTHR34583:SF2">
    <property type="entry name" value="ANTIPORTER SUBUNIT MNHC2-RELATED"/>
    <property type="match status" value="1"/>
</dbReference>
<protein>
    <submittedName>
        <fullName evidence="9">Na+/H+ antiporter subunit C</fullName>
    </submittedName>
</protein>
<dbReference type="RefSeq" id="WP_101461878.1">
    <property type="nucleotide sequence ID" value="NZ_CP025408.1"/>
</dbReference>
<dbReference type="Pfam" id="PF00420">
    <property type="entry name" value="Oxidored_q2"/>
    <property type="match status" value="1"/>
</dbReference>
<evidence type="ECO:0000256" key="4">
    <source>
        <dbReference type="ARBA" id="ARBA00022692"/>
    </source>
</evidence>
<name>A0A2K9EWC3_9RHOB</name>
<evidence type="ECO:0000313" key="10">
    <source>
        <dbReference type="Proteomes" id="UP000233742"/>
    </source>
</evidence>
<feature type="region of interest" description="Disordered" evidence="7">
    <location>
        <begin position="108"/>
        <end position="144"/>
    </location>
</feature>
<comment type="subcellular location">
    <subcellularLocation>
        <location evidence="1">Cell membrane</location>
        <topology evidence="1">Multi-pass membrane protein</topology>
    </subcellularLocation>
</comment>
<proteinExistence type="inferred from homology"/>
<evidence type="ECO:0000256" key="7">
    <source>
        <dbReference type="SAM" id="MobiDB-lite"/>
    </source>
</evidence>
<dbReference type="EMBL" id="CP025408">
    <property type="protein sequence ID" value="AUH35226.1"/>
    <property type="molecule type" value="Genomic_DNA"/>
</dbReference>
<sequence>MEILVATAIGALTTAGVYLILRLRSFAVVLGMTMLTYAINVFLFVSGRLVVNQPPILRDHSGAITGYTDPLPQALVLTAIVISFGMTAVVVMMALGAFIEGGDDYINMPEDDRKMPPLQTLENQSEPSPDEPTGPRTEDKGRDA</sequence>
<reference evidence="9 10" key="1">
    <citation type="submission" date="2017-12" db="EMBL/GenBank/DDBJ databases">
        <authorList>
            <person name="Hurst M.R.H."/>
        </authorList>
    </citation>
    <scope>NUCLEOTIDE SEQUENCE [LARGE SCALE GENOMIC DNA]</scope>
    <source>
        <strain evidence="9 10">BM15</strain>
    </source>
</reference>
<keyword evidence="4 8" id="KW-0812">Transmembrane</keyword>
<organism evidence="9 10">
    <name type="scientific">Paracoccus tegillarcae</name>
    <dbReference type="NCBI Taxonomy" id="1529068"/>
    <lineage>
        <taxon>Bacteria</taxon>
        <taxon>Pseudomonadati</taxon>
        <taxon>Pseudomonadota</taxon>
        <taxon>Alphaproteobacteria</taxon>
        <taxon>Rhodobacterales</taxon>
        <taxon>Paracoccaceae</taxon>
        <taxon>Paracoccus</taxon>
    </lineage>
</organism>
<keyword evidence="5 8" id="KW-1133">Transmembrane helix</keyword>
<dbReference type="OrthoDB" id="9799219at2"/>
<dbReference type="AlphaFoldDB" id="A0A2K9EWC3"/>
<evidence type="ECO:0000256" key="8">
    <source>
        <dbReference type="SAM" id="Phobius"/>
    </source>
</evidence>
<evidence type="ECO:0000256" key="1">
    <source>
        <dbReference type="ARBA" id="ARBA00004651"/>
    </source>
</evidence>
<evidence type="ECO:0000256" key="3">
    <source>
        <dbReference type="ARBA" id="ARBA00022475"/>
    </source>
</evidence>
<dbReference type="Gene3D" id="1.10.287.3510">
    <property type="match status" value="1"/>
</dbReference>
<keyword evidence="10" id="KW-1185">Reference proteome</keyword>
<dbReference type="InterPro" id="IPR039428">
    <property type="entry name" value="NUOK/Mnh_C1-like"/>
</dbReference>
<feature type="transmembrane region" description="Helical" evidence="8">
    <location>
        <begin position="71"/>
        <end position="99"/>
    </location>
</feature>
<evidence type="ECO:0000256" key="6">
    <source>
        <dbReference type="ARBA" id="ARBA00023136"/>
    </source>
</evidence>
<dbReference type="KEGG" id="paro:CUV01_05105"/>
<dbReference type="InterPro" id="IPR050601">
    <property type="entry name" value="CPA3_antiporter_subunitC"/>
</dbReference>
<feature type="transmembrane region" description="Helical" evidence="8">
    <location>
        <begin position="28"/>
        <end position="51"/>
    </location>
</feature>
<feature type="transmembrane region" description="Helical" evidence="8">
    <location>
        <begin position="6"/>
        <end position="21"/>
    </location>
</feature>
<keyword evidence="6 8" id="KW-0472">Membrane</keyword>